<dbReference type="AlphaFoldDB" id="A0A9D4UZT0"/>
<gene>
    <name evidence="7" type="ORF">GOP47_0008442</name>
</gene>
<dbReference type="Pfam" id="PF05562">
    <property type="entry name" value="WCOR413"/>
    <property type="match status" value="1"/>
</dbReference>
<comment type="similarity">
    <text evidence="2">Belongs to the Cold-regulated 413 protein family.</text>
</comment>
<reference evidence="7" key="1">
    <citation type="submission" date="2021-01" db="EMBL/GenBank/DDBJ databases">
        <title>Adiantum capillus-veneris genome.</title>
        <authorList>
            <person name="Fang Y."/>
            <person name="Liao Q."/>
        </authorList>
    </citation>
    <scope>NUCLEOTIDE SEQUENCE</scope>
    <source>
        <strain evidence="7">H3</strain>
        <tissue evidence="7">Leaf</tissue>
    </source>
</reference>
<dbReference type="PANTHER" id="PTHR33596">
    <property type="entry name" value="COLD-REGULATED 413 PLASMA MEMBRANE PROTEIN 2"/>
    <property type="match status" value="1"/>
</dbReference>
<dbReference type="Proteomes" id="UP000886520">
    <property type="component" value="Chromosome 8"/>
</dbReference>
<evidence type="ECO:0000313" key="8">
    <source>
        <dbReference type="Proteomes" id="UP000886520"/>
    </source>
</evidence>
<evidence type="ECO:0000256" key="1">
    <source>
        <dbReference type="ARBA" id="ARBA00004141"/>
    </source>
</evidence>
<comment type="caution">
    <text evidence="7">The sequence shown here is derived from an EMBL/GenBank/DDBJ whole genome shotgun (WGS) entry which is preliminary data.</text>
</comment>
<evidence type="ECO:0000313" key="7">
    <source>
        <dbReference type="EMBL" id="KAI5076377.1"/>
    </source>
</evidence>
<evidence type="ECO:0000256" key="6">
    <source>
        <dbReference type="SAM" id="Phobius"/>
    </source>
</evidence>
<comment type="subcellular location">
    <subcellularLocation>
        <location evidence="1">Membrane</location>
        <topology evidence="1">Multi-pass membrane protein</topology>
    </subcellularLocation>
</comment>
<feature type="transmembrane region" description="Helical" evidence="6">
    <location>
        <begin position="211"/>
        <end position="232"/>
    </location>
</feature>
<protein>
    <submittedName>
        <fullName evidence="7">Uncharacterized protein</fullName>
    </submittedName>
</protein>
<keyword evidence="3 6" id="KW-0812">Transmembrane</keyword>
<dbReference type="GO" id="GO:0016020">
    <property type="term" value="C:membrane"/>
    <property type="evidence" value="ECO:0007669"/>
    <property type="project" value="UniProtKB-SubCell"/>
</dbReference>
<dbReference type="OrthoDB" id="1928310at2759"/>
<sequence>MALLQAANSISCTHKLSLPVQRPAHSRICSSLSTPTLKGVPPPSLRFGSSFFNGSSLLKVKREIQELKSGSNSSKGGACTATSSITLSGESLRWIFAGAAAVLMYLKNTSINKNILVPLLALQAPRDVVTAVRGEYGLWAAFLALLVRLFYQLPGELELPLVLVLLLITAPLQVLDIRRTTAALVVSACVAAYLVYQHVNGAGGVKESFKGGALLASLAVIILVVVPVVIFFGGY</sequence>
<keyword evidence="4 6" id="KW-1133">Transmembrane helix</keyword>
<proteinExistence type="inferred from homology"/>
<dbReference type="PANTHER" id="PTHR33596:SF17">
    <property type="entry name" value="COLD-REGULATED 413 INNER MEMBRANE PROTEIN 1, CHLOROPLASTIC-RELATED"/>
    <property type="match status" value="1"/>
</dbReference>
<feature type="transmembrane region" description="Helical" evidence="6">
    <location>
        <begin position="182"/>
        <end position="199"/>
    </location>
</feature>
<dbReference type="InterPro" id="IPR008892">
    <property type="entry name" value="COR413"/>
</dbReference>
<keyword evidence="8" id="KW-1185">Reference proteome</keyword>
<evidence type="ECO:0000256" key="4">
    <source>
        <dbReference type="ARBA" id="ARBA00022989"/>
    </source>
</evidence>
<organism evidence="7 8">
    <name type="scientific">Adiantum capillus-veneris</name>
    <name type="common">Maidenhair fern</name>
    <dbReference type="NCBI Taxonomy" id="13818"/>
    <lineage>
        <taxon>Eukaryota</taxon>
        <taxon>Viridiplantae</taxon>
        <taxon>Streptophyta</taxon>
        <taxon>Embryophyta</taxon>
        <taxon>Tracheophyta</taxon>
        <taxon>Polypodiopsida</taxon>
        <taxon>Polypodiidae</taxon>
        <taxon>Polypodiales</taxon>
        <taxon>Pteridineae</taxon>
        <taxon>Pteridaceae</taxon>
        <taxon>Vittarioideae</taxon>
        <taxon>Adiantum</taxon>
    </lineage>
</organism>
<dbReference type="EMBL" id="JABFUD020000008">
    <property type="protein sequence ID" value="KAI5076377.1"/>
    <property type="molecule type" value="Genomic_DNA"/>
</dbReference>
<name>A0A9D4UZT0_ADICA</name>
<keyword evidence="5 6" id="KW-0472">Membrane</keyword>
<evidence type="ECO:0000256" key="3">
    <source>
        <dbReference type="ARBA" id="ARBA00022692"/>
    </source>
</evidence>
<evidence type="ECO:0000256" key="5">
    <source>
        <dbReference type="ARBA" id="ARBA00023136"/>
    </source>
</evidence>
<feature type="transmembrane region" description="Helical" evidence="6">
    <location>
        <begin position="159"/>
        <end position="175"/>
    </location>
</feature>
<evidence type="ECO:0000256" key="2">
    <source>
        <dbReference type="ARBA" id="ARBA00005852"/>
    </source>
</evidence>
<accession>A0A9D4UZT0</accession>